<comment type="subcellular location">
    <subcellularLocation>
        <location evidence="1">Membrane</location>
        <topology evidence="1">Multi-pass membrane protein</topology>
    </subcellularLocation>
</comment>
<dbReference type="AlphaFoldDB" id="A0A2P5HUW4"/>
<evidence type="ECO:0000256" key="2">
    <source>
        <dbReference type="ARBA" id="ARBA00022692"/>
    </source>
</evidence>
<evidence type="ECO:0000256" key="7">
    <source>
        <dbReference type="SAM" id="Phobius"/>
    </source>
</evidence>
<dbReference type="GO" id="GO:0016020">
    <property type="term" value="C:membrane"/>
    <property type="evidence" value="ECO:0007669"/>
    <property type="project" value="UniProtKB-SubCell"/>
</dbReference>
<keyword evidence="3 7" id="KW-1133">Transmembrane helix</keyword>
<dbReference type="InterPro" id="IPR049326">
    <property type="entry name" value="Rhodopsin_dom_fungi"/>
</dbReference>
<proteinExistence type="inferred from homology"/>
<feature type="transmembrane region" description="Helical" evidence="7">
    <location>
        <begin position="27"/>
        <end position="50"/>
    </location>
</feature>
<dbReference type="STRING" id="158607.A0A2P5HUW4"/>
<evidence type="ECO:0000313" key="10">
    <source>
        <dbReference type="Proteomes" id="UP000094444"/>
    </source>
</evidence>
<name>A0A2P5HUW4_DIAHE</name>
<feature type="domain" description="Rhodopsin" evidence="8">
    <location>
        <begin position="66"/>
        <end position="268"/>
    </location>
</feature>
<evidence type="ECO:0000313" key="9">
    <source>
        <dbReference type="EMBL" id="POS74032.1"/>
    </source>
</evidence>
<dbReference type="Pfam" id="PF20684">
    <property type="entry name" value="Fung_rhodopsin"/>
    <property type="match status" value="1"/>
</dbReference>
<dbReference type="EMBL" id="MAVT02000693">
    <property type="protein sequence ID" value="POS74032.1"/>
    <property type="molecule type" value="Genomic_DNA"/>
</dbReference>
<keyword evidence="2 7" id="KW-0812">Transmembrane</keyword>
<evidence type="ECO:0000259" key="8">
    <source>
        <dbReference type="Pfam" id="PF20684"/>
    </source>
</evidence>
<dbReference type="PANTHER" id="PTHR33048">
    <property type="entry name" value="PTH11-LIKE INTEGRAL MEMBRANE PROTEIN (AFU_ORTHOLOGUE AFUA_5G11245)"/>
    <property type="match status" value="1"/>
</dbReference>
<evidence type="ECO:0000256" key="1">
    <source>
        <dbReference type="ARBA" id="ARBA00004141"/>
    </source>
</evidence>
<evidence type="ECO:0000256" key="5">
    <source>
        <dbReference type="ARBA" id="ARBA00038359"/>
    </source>
</evidence>
<dbReference type="OrthoDB" id="5283415at2759"/>
<organism evidence="9 10">
    <name type="scientific">Diaporthe helianthi</name>
    <dbReference type="NCBI Taxonomy" id="158607"/>
    <lineage>
        <taxon>Eukaryota</taxon>
        <taxon>Fungi</taxon>
        <taxon>Dikarya</taxon>
        <taxon>Ascomycota</taxon>
        <taxon>Pezizomycotina</taxon>
        <taxon>Sordariomycetes</taxon>
        <taxon>Sordariomycetidae</taxon>
        <taxon>Diaporthales</taxon>
        <taxon>Diaporthaceae</taxon>
        <taxon>Diaporthe</taxon>
    </lineage>
</organism>
<feature type="region of interest" description="Disordered" evidence="6">
    <location>
        <begin position="282"/>
        <end position="307"/>
    </location>
</feature>
<evidence type="ECO:0000256" key="4">
    <source>
        <dbReference type="ARBA" id="ARBA00023136"/>
    </source>
</evidence>
<feature type="compositionally biased region" description="Low complexity" evidence="6">
    <location>
        <begin position="285"/>
        <end position="299"/>
    </location>
</feature>
<dbReference type="PANTHER" id="PTHR33048:SF55">
    <property type="entry name" value="INTEGRAL MEMBRANE PROTEIN"/>
    <property type="match status" value="1"/>
</dbReference>
<evidence type="ECO:0000256" key="6">
    <source>
        <dbReference type="SAM" id="MobiDB-lite"/>
    </source>
</evidence>
<accession>A0A2P5HUW4</accession>
<dbReference type="InterPro" id="IPR052337">
    <property type="entry name" value="SAT4-like"/>
</dbReference>
<comment type="similarity">
    <text evidence="5">Belongs to the SAT4 family.</text>
</comment>
<feature type="region of interest" description="Disordered" evidence="6">
    <location>
        <begin position="334"/>
        <end position="363"/>
    </location>
</feature>
<feature type="transmembrane region" description="Helical" evidence="7">
    <location>
        <begin position="124"/>
        <end position="148"/>
    </location>
</feature>
<keyword evidence="10" id="KW-1185">Reference proteome</keyword>
<dbReference type="InParanoid" id="A0A2P5HUW4"/>
<protein>
    <recommendedName>
        <fullName evidence="8">Rhodopsin domain-containing protein</fullName>
    </recommendedName>
</protein>
<evidence type="ECO:0000256" key="3">
    <source>
        <dbReference type="ARBA" id="ARBA00022989"/>
    </source>
</evidence>
<feature type="transmembrane region" description="Helical" evidence="7">
    <location>
        <begin position="205"/>
        <end position="231"/>
    </location>
</feature>
<dbReference type="Proteomes" id="UP000094444">
    <property type="component" value="Unassembled WGS sequence"/>
</dbReference>
<gene>
    <name evidence="9" type="ORF">DHEL01_v207574</name>
</gene>
<reference evidence="9" key="1">
    <citation type="submission" date="2017-09" db="EMBL/GenBank/DDBJ databases">
        <title>Polyketide synthases of a Diaporthe helianthi virulent isolate.</title>
        <authorList>
            <person name="Baroncelli R."/>
        </authorList>
    </citation>
    <scope>NUCLEOTIDE SEQUENCE [LARGE SCALE GENOMIC DNA]</scope>
    <source>
        <strain evidence="9">7/96</strain>
    </source>
</reference>
<sequence length="363" mass="39533">MAVPSDLAPLQARLPDTSTYPSPPLQVGMLTVVYLVSALAYIAYSLRMYIRITSKQLGLDYKYNYFGLSDEEFRAQNANSAGQPLLFTRWLNQVLYAPILGLVKASTLVLMLRIAGHMRDLRRAVYIINAINLALTMSQLVGIIFARVPVAAYWSVKIKPQHIIDTGAFMTATSTFTVLTDLLVLAVPFGVFVRTQLPMATRCGVILIFMTSGLVTIMGIIRLCILVNAYYEPTAGGYMDSWGPCLNTVESSLAIMTGCLPTLSPLLRVWFPRAFGNLRHHRRGTTTTTTDQNGCSSSSGKGGGVGARTMTTTVAMSDFIQRLNPRSIRVTYSSKSLTSQHPGENDCAGESSSPAITNPALVV</sequence>
<feature type="transmembrane region" description="Helical" evidence="7">
    <location>
        <begin position="94"/>
        <end position="112"/>
    </location>
</feature>
<keyword evidence="4 7" id="KW-0472">Membrane</keyword>
<feature type="transmembrane region" description="Helical" evidence="7">
    <location>
        <begin position="168"/>
        <end position="193"/>
    </location>
</feature>
<comment type="caution">
    <text evidence="9">The sequence shown here is derived from an EMBL/GenBank/DDBJ whole genome shotgun (WGS) entry which is preliminary data.</text>
</comment>